<reference evidence="10 11" key="1">
    <citation type="submission" date="2018-03" db="EMBL/GenBank/DDBJ databases">
        <authorList>
            <person name="Keele B.F."/>
        </authorList>
    </citation>
    <scope>NUCLEOTIDE SEQUENCE [LARGE SCALE GENOMIC DNA]</scope>
    <source>
        <strain evidence="10 11">CECT 8626</strain>
    </source>
</reference>
<dbReference type="InterPro" id="IPR015500">
    <property type="entry name" value="Peptidase_S8_subtilisin-rel"/>
</dbReference>
<dbReference type="EC" id="3.4.21.-" evidence="10"/>
<dbReference type="InterPro" id="IPR034182">
    <property type="entry name" value="Kexin/furin"/>
</dbReference>
<evidence type="ECO:0000256" key="5">
    <source>
        <dbReference type="ARBA" id="ARBA00022825"/>
    </source>
</evidence>
<dbReference type="AlphaFoldDB" id="A0A2R8B2N7"/>
<dbReference type="Pfam" id="PF00353">
    <property type="entry name" value="HemolysinCabind"/>
    <property type="match status" value="7"/>
</dbReference>
<dbReference type="SUPFAM" id="SSF51120">
    <property type="entry name" value="beta-Roll"/>
    <property type="match status" value="3"/>
</dbReference>
<dbReference type="RefSeq" id="WP_108851387.1">
    <property type="nucleotide sequence ID" value="NZ_OMOQ01000001.1"/>
</dbReference>
<evidence type="ECO:0000256" key="7">
    <source>
        <dbReference type="PIRSR" id="PIRSR615500-1"/>
    </source>
</evidence>
<feature type="active site" description="Charge relay system" evidence="7 8">
    <location>
        <position position="39"/>
    </location>
</feature>
<dbReference type="PROSITE" id="PS00137">
    <property type="entry name" value="SUBTILASE_HIS"/>
    <property type="match status" value="1"/>
</dbReference>
<dbReference type="SUPFAM" id="SSF52743">
    <property type="entry name" value="Subtilisin-like"/>
    <property type="match status" value="1"/>
</dbReference>
<keyword evidence="3" id="KW-0732">Signal</keyword>
<keyword evidence="11" id="KW-1185">Reference proteome</keyword>
<dbReference type="Pfam" id="PF00082">
    <property type="entry name" value="Peptidase_S8"/>
    <property type="match status" value="1"/>
</dbReference>
<dbReference type="Pfam" id="PF01483">
    <property type="entry name" value="P_proprotein"/>
    <property type="match status" value="1"/>
</dbReference>
<feature type="domain" description="P/Homo B" evidence="9">
    <location>
        <begin position="361"/>
        <end position="491"/>
    </location>
</feature>
<dbReference type="GO" id="GO:0005737">
    <property type="term" value="C:cytoplasm"/>
    <property type="evidence" value="ECO:0007669"/>
    <property type="project" value="UniProtKB-ARBA"/>
</dbReference>
<dbReference type="PANTHER" id="PTHR42884">
    <property type="entry name" value="PROPROTEIN CONVERTASE SUBTILISIN/KEXIN-RELATED"/>
    <property type="match status" value="1"/>
</dbReference>
<keyword evidence="4 8" id="KW-0378">Hydrolase</keyword>
<dbReference type="PROSITE" id="PS51829">
    <property type="entry name" value="P_HOMO_B"/>
    <property type="match status" value="1"/>
</dbReference>
<dbReference type="GO" id="GO:0005509">
    <property type="term" value="F:calcium ion binding"/>
    <property type="evidence" value="ECO:0007669"/>
    <property type="project" value="InterPro"/>
</dbReference>
<evidence type="ECO:0000256" key="2">
    <source>
        <dbReference type="ARBA" id="ARBA00022670"/>
    </source>
</evidence>
<accession>A0A2R8B2N7</accession>
<dbReference type="EMBL" id="OMOQ01000001">
    <property type="protein sequence ID" value="SPH16896.1"/>
    <property type="molecule type" value="Genomic_DNA"/>
</dbReference>
<dbReference type="PROSITE" id="PS51892">
    <property type="entry name" value="SUBTILASE"/>
    <property type="match status" value="1"/>
</dbReference>
<dbReference type="InterPro" id="IPR001343">
    <property type="entry name" value="Hemolysn_Ca-bd"/>
</dbReference>
<dbReference type="Gene3D" id="2.60.120.260">
    <property type="entry name" value="Galactose-binding domain-like"/>
    <property type="match status" value="1"/>
</dbReference>
<gene>
    <name evidence="10" type="primary">prcA</name>
    <name evidence="10" type="ORF">DEA8626_00410</name>
</gene>
<dbReference type="SUPFAM" id="SSF49785">
    <property type="entry name" value="Galactose-binding domain-like"/>
    <property type="match status" value="1"/>
</dbReference>
<evidence type="ECO:0000259" key="9">
    <source>
        <dbReference type="PROSITE" id="PS51829"/>
    </source>
</evidence>
<dbReference type="GO" id="GO:0004252">
    <property type="term" value="F:serine-type endopeptidase activity"/>
    <property type="evidence" value="ECO:0007669"/>
    <property type="project" value="UniProtKB-UniRule"/>
</dbReference>
<keyword evidence="6" id="KW-0106">Calcium</keyword>
<evidence type="ECO:0000313" key="10">
    <source>
        <dbReference type="EMBL" id="SPH16896.1"/>
    </source>
</evidence>
<dbReference type="Gene3D" id="2.150.10.10">
    <property type="entry name" value="Serralysin-like metalloprotease, C-terminal"/>
    <property type="match status" value="4"/>
</dbReference>
<dbReference type="InterPro" id="IPR023828">
    <property type="entry name" value="Peptidase_S8_Ser-AS"/>
</dbReference>
<dbReference type="PRINTS" id="PR00313">
    <property type="entry name" value="CABNDNGRPT"/>
</dbReference>
<dbReference type="InterPro" id="IPR002884">
    <property type="entry name" value="P_dom"/>
</dbReference>
<dbReference type="PANTHER" id="PTHR42884:SF14">
    <property type="entry name" value="NEUROENDOCRINE CONVERTASE 1"/>
    <property type="match status" value="1"/>
</dbReference>
<proteinExistence type="inferred from homology"/>
<dbReference type="OrthoDB" id="9795675at2"/>
<dbReference type="InterPro" id="IPR022398">
    <property type="entry name" value="Peptidase_S8_His-AS"/>
</dbReference>
<dbReference type="InterPro" id="IPR018511">
    <property type="entry name" value="Hemolysin-typ_Ca-bd_CS"/>
</dbReference>
<feature type="active site" description="Charge relay system" evidence="7 8">
    <location>
        <position position="268"/>
    </location>
</feature>
<dbReference type="Proteomes" id="UP000244924">
    <property type="component" value="Unassembled WGS sequence"/>
</dbReference>
<name>A0A2R8B2N7_9RHOB</name>
<dbReference type="GO" id="GO:0012505">
    <property type="term" value="C:endomembrane system"/>
    <property type="evidence" value="ECO:0007669"/>
    <property type="project" value="UniProtKB-ARBA"/>
</dbReference>
<evidence type="ECO:0000256" key="8">
    <source>
        <dbReference type="PROSITE-ProRule" id="PRU01240"/>
    </source>
</evidence>
<evidence type="ECO:0000256" key="4">
    <source>
        <dbReference type="ARBA" id="ARBA00022801"/>
    </source>
</evidence>
<dbReference type="GO" id="GO:0016485">
    <property type="term" value="P:protein processing"/>
    <property type="evidence" value="ECO:0007669"/>
    <property type="project" value="TreeGrafter"/>
</dbReference>
<sequence length="1069" mass="109180">MTRPTDPLYGNQWHLAQIGDLEMLWDYYTGNGVEVVVYDDGVEGTHEDLNDNFSPAGSFSFGGTVYGSSPMSDADGHGTAVAGLIAAEANNGLGGTGVAWGATIAALNYLEDVQTGGLSASLAAIAHAANFDVMNNSWGYGPYYQSWLSLAVPGSEGNQFEAQYAAISANGRGGLGTIIVNAAGNEALNANGESTTASRHVIAVGATDRYGNTTSYSNWGANLLVVAPDAAYTTDRTGAAGYNAPGANENPPDSLGNINYTSIFGGTSAAAPLVSGVVALMLEANPALGWRDVHNILALSASHTGSALGSGQGGFEVQGWQIANSGNWNGGGQGFSLDYGFGMVDADAAVGMAEVWLDMFGAAQTSANEATASGSFAGAIGIPDLGTAQAQANVAQNIDVETVMVTLSMTHSYSADLVVTLIAPDGSEFTVMMHEGGATLMDGGLSWTFGVEGARGLTSQGTWLLRVQDLAAGDVGTITGFSVDIYGSTQQGYDVHTFTDDFLSYRAQDASRGTIAATSANDWLNLAGVSGDISLAMTAAAPLYVGGQYWGNLTGPIDFLNISTGSGNDTIHSSSGTKRINLGFGNDTLTVGDAVGTFSGGGGIDLINYYYSPQGVSVDLLTNATSGGWAANDTINGFERVYGSNVGNDSLNGTNGTNLIRGYGGNDVVFDRGGNDTVDLGDGNDAIISGGGADTYIGGAGIDTLSYYFSANSVTVDLLSNAVAGAWAGDDTISGFERVYGSNVGNDVLRGTEGSNIIRGYGGNDIVFARNGDDLVDLGDGNDTVVVGIGSDTLVGGAGIDNINYYYSSSGVRVDLLHNTVSAGYAAGDAISGFERVYGSNTGNDTLRGSNDDNFIRGYGGNDIVFDRGGDDIVQLGTGNDIVVAGDGVDIYDGGSGGGDEVSYYYSASGVRIDLRTNSSSGGWAGDDTISGFERVSGSNTGNDTIIGSTVNNVLRGNGGNDILNGLEGNDLIDGGTGNDILVGSSGADSFVFRGGHRADRIADFSSSDGDILLLDDTLWAGTLTASQIVSTFANVIGGNLVFDFGGGDVLTLDDLTVTAGLESQITII</sequence>
<dbReference type="Gene3D" id="3.40.50.200">
    <property type="entry name" value="Peptidase S8/S53 domain"/>
    <property type="match status" value="1"/>
</dbReference>
<evidence type="ECO:0000256" key="6">
    <source>
        <dbReference type="ARBA" id="ARBA00022837"/>
    </source>
</evidence>
<dbReference type="CDD" id="cd04059">
    <property type="entry name" value="Peptidases_S8_Protein_convertases_Kexins_Furin-like"/>
    <property type="match status" value="1"/>
</dbReference>
<dbReference type="InterPro" id="IPR008979">
    <property type="entry name" value="Galactose-bd-like_sf"/>
</dbReference>
<dbReference type="InterPro" id="IPR036852">
    <property type="entry name" value="Peptidase_S8/S53_dom_sf"/>
</dbReference>
<dbReference type="PROSITE" id="PS00138">
    <property type="entry name" value="SUBTILASE_SER"/>
    <property type="match status" value="1"/>
</dbReference>
<keyword evidence="2 8" id="KW-0645">Protease</keyword>
<dbReference type="PROSITE" id="PS00330">
    <property type="entry name" value="HEMOLYSIN_CALCIUM"/>
    <property type="match status" value="1"/>
</dbReference>
<protein>
    <submittedName>
        <fullName evidence="10">Calcium-dependent protease</fullName>
        <ecNumber evidence="10">3.4.21.-</ecNumber>
    </submittedName>
</protein>
<dbReference type="InterPro" id="IPR000209">
    <property type="entry name" value="Peptidase_S8/S53_dom"/>
</dbReference>
<dbReference type="InterPro" id="IPR011049">
    <property type="entry name" value="Serralysin-like_metalloprot_C"/>
</dbReference>
<dbReference type="PRINTS" id="PR00723">
    <property type="entry name" value="SUBTILISIN"/>
</dbReference>
<feature type="active site" description="Charge relay system" evidence="7 8">
    <location>
        <position position="77"/>
    </location>
</feature>
<keyword evidence="5 8" id="KW-0720">Serine protease</keyword>
<evidence type="ECO:0000256" key="3">
    <source>
        <dbReference type="ARBA" id="ARBA00022729"/>
    </source>
</evidence>
<evidence type="ECO:0000256" key="1">
    <source>
        <dbReference type="ARBA" id="ARBA00005325"/>
    </source>
</evidence>
<evidence type="ECO:0000313" key="11">
    <source>
        <dbReference type="Proteomes" id="UP000244924"/>
    </source>
</evidence>
<comment type="similarity">
    <text evidence="1">Belongs to the peptidase S8 family. Furin subfamily.</text>
</comment>
<dbReference type="GO" id="GO:0016020">
    <property type="term" value="C:membrane"/>
    <property type="evidence" value="ECO:0007669"/>
    <property type="project" value="TreeGrafter"/>
</dbReference>
<organism evidence="10 11">
    <name type="scientific">Albidovulum aquaemixtae</name>
    <dbReference type="NCBI Taxonomy" id="1542388"/>
    <lineage>
        <taxon>Bacteria</taxon>
        <taxon>Pseudomonadati</taxon>
        <taxon>Pseudomonadota</taxon>
        <taxon>Alphaproteobacteria</taxon>
        <taxon>Rhodobacterales</taxon>
        <taxon>Paracoccaceae</taxon>
        <taxon>Albidovulum</taxon>
    </lineage>
</organism>